<dbReference type="AlphaFoldDB" id="A0A5J5GAW5"/>
<organism evidence="2 3">
    <name type="scientific">Paenibacillus spiritus</name>
    <dbReference type="NCBI Taxonomy" id="2496557"/>
    <lineage>
        <taxon>Bacteria</taxon>
        <taxon>Bacillati</taxon>
        <taxon>Bacillota</taxon>
        <taxon>Bacilli</taxon>
        <taxon>Bacillales</taxon>
        <taxon>Paenibacillaceae</taxon>
        <taxon>Paenibacillus</taxon>
    </lineage>
</organism>
<dbReference type="PROSITE" id="PS51186">
    <property type="entry name" value="GNAT"/>
    <property type="match status" value="1"/>
</dbReference>
<keyword evidence="3" id="KW-1185">Reference proteome</keyword>
<evidence type="ECO:0000313" key="3">
    <source>
        <dbReference type="Proteomes" id="UP000367750"/>
    </source>
</evidence>
<gene>
    <name evidence="2" type="ORF">F4V43_10040</name>
</gene>
<accession>A0A5J5GAW5</accession>
<name>A0A5J5GAW5_9BACL</name>
<proteinExistence type="predicted"/>
<dbReference type="PANTHER" id="PTHR43441:SF3">
    <property type="entry name" value="ACETYLTRANSFERASE"/>
    <property type="match status" value="1"/>
</dbReference>
<keyword evidence="2" id="KW-0808">Transferase</keyword>
<dbReference type="SUPFAM" id="SSF55729">
    <property type="entry name" value="Acyl-CoA N-acyltransferases (Nat)"/>
    <property type="match status" value="1"/>
</dbReference>
<evidence type="ECO:0000259" key="1">
    <source>
        <dbReference type="PROSITE" id="PS51186"/>
    </source>
</evidence>
<dbReference type="RefSeq" id="WP_150458104.1">
    <property type="nucleotide sequence ID" value="NZ_VYKK01000012.1"/>
</dbReference>
<reference evidence="2 3" key="1">
    <citation type="submission" date="2019-09" db="EMBL/GenBank/DDBJ databases">
        <title>Bacillus ochoae sp. nov., Paenibacillus whitsoniae sp. nov., Paenibacillus spiritus sp. nov. Isolated from the Mars Exploration Rover during spacecraft assembly.</title>
        <authorList>
            <person name="Seuylemezian A."/>
            <person name="Vaishampayan P."/>
        </authorList>
    </citation>
    <scope>NUCLEOTIDE SEQUENCE [LARGE SCALE GENOMIC DNA]</scope>
    <source>
        <strain evidence="2 3">MER_111</strain>
    </source>
</reference>
<dbReference type="GO" id="GO:1990189">
    <property type="term" value="F:protein N-terminal-serine acetyltransferase activity"/>
    <property type="evidence" value="ECO:0007669"/>
    <property type="project" value="TreeGrafter"/>
</dbReference>
<dbReference type="Pfam" id="PF13302">
    <property type="entry name" value="Acetyltransf_3"/>
    <property type="match status" value="1"/>
</dbReference>
<dbReference type="GO" id="GO:0008999">
    <property type="term" value="F:protein-N-terminal-alanine acetyltransferase activity"/>
    <property type="evidence" value="ECO:0007669"/>
    <property type="project" value="TreeGrafter"/>
</dbReference>
<dbReference type="InterPro" id="IPR051908">
    <property type="entry name" value="Ribosomal_N-acetyltransferase"/>
</dbReference>
<dbReference type="Proteomes" id="UP000367750">
    <property type="component" value="Unassembled WGS sequence"/>
</dbReference>
<protein>
    <submittedName>
        <fullName evidence="2">GNAT family N-acetyltransferase</fullName>
    </submittedName>
</protein>
<feature type="domain" description="N-acetyltransferase" evidence="1">
    <location>
        <begin position="26"/>
        <end position="189"/>
    </location>
</feature>
<dbReference type="InterPro" id="IPR016181">
    <property type="entry name" value="Acyl_CoA_acyltransferase"/>
</dbReference>
<sequence>MTVPAGSEAFDPKSLSFRDSFETRRLLIRAPRTGDGADLCAAIRESLEELRPWMAFAQTEPDPKSSEKVTRLGRDEFKQRTDLPLRLYDRETGGFVGCSGLHRIDWSLRRFEIGYWIRTSCAGMGYMTEAVNGIVDWAAAELGANRLEIRCSGRNRRSAAVAERCGFVFEGVLRRNQKSPAGGWEDTRIYAKVRGAEFG</sequence>
<dbReference type="GO" id="GO:0005737">
    <property type="term" value="C:cytoplasm"/>
    <property type="evidence" value="ECO:0007669"/>
    <property type="project" value="TreeGrafter"/>
</dbReference>
<evidence type="ECO:0000313" key="2">
    <source>
        <dbReference type="EMBL" id="KAA9004952.1"/>
    </source>
</evidence>
<comment type="caution">
    <text evidence="2">The sequence shown here is derived from an EMBL/GenBank/DDBJ whole genome shotgun (WGS) entry which is preliminary data.</text>
</comment>
<dbReference type="EMBL" id="VYKK01000012">
    <property type="protein sequence ID" value="KAA9004952.1"/>
    <property type="molecule type" value="Genomic_DNA"/>
</dbReference>
<dbReference type="PANTHER" id="PTHR43441">
    <property type="entry name" value="RIBOSOMAL-PROTEIN-SERINE ACETYLTRANSFERASE"/>
    <property type="match status" value="1"/>
</dbReference>
<dbReference type="OrthoDB" id="9799321at2"/>
<dbReference type="InterPro" id="IPR000182">
    <property type="entry name" value="GNAT_dom"/>
</dbReference>
<dbReference type="Gene3D" id="3.40.630.30">
    <property type="match status" value="1"/>
</dbReference>